<organism>
    <name type="scientific">Branchiostoma floridae</name>
    <name type="common">Florida lancelet</name>
    <name type="synonym">Amphioxus</name>
    <dbReference type="NCBI Taxonomy" id="7739"/>
    <lineage>
        <taxon>Eukaryota</taxon>
        <taxon>Metazoa</taxon>
        <taxon>Chordata</taxon>
        <taxon>Cephalochordata</taxon>
        <taxon>Leptocardii</taxon>
        <taxon>Amphioxiformes</taxon>
        <taxon>Branchiostomatidae</taxon>
        <taxon>Branchiostoma</taxon>
    </lineage>
</organism>
<dbReference type="AlphaFoldDB" id="C3ZXK1"/>
<dbReference type="SUPFAM" id="SSF52058">
    <property type="entry name" value="L domain-like"/>
    <property type="match status" value="1"/>
</dbReference>
<keyword evidence="1" id="KW-0433">Leucine-rich repeat</keyword>
<dbReference type="InterPro" id="IPR001611">
    <property type="entry name" value="Leu-rich_rpt"/>
</dbReference>
<dbReference type="InterPro" id="IPR032675">
    <property type="entry name" value="LRR_dom_sf"/>
</dbReference>
<evidence type="ECO:0000259" key="4">
    <source>
        <dbReference type="SMART" id="SM00082"/>
    </source>
</evidence>
<sequence length="180" mass="20698">MSFTTIKFNNNKIVQIEASAFTIFHHSEHLSLAHNMLTTFPWTALKKSSFLASLDLQSNMLASAPSSALQGLRLLLEFNIRNNRFTALPNSFFRYNKQLRRAHLGANPWRCDCDNNWLRQYMEEKEDVVQDEESVFCVKPARLEGMLVMGVPKSLFECVPPTNKVTHYPQEFSLREGQAV</sequence>
<evidence type="ECO:0000256" key="2">
    <source>
        <dbReference type="ARBA" id="ARBA00022729"/>
    </source>
</evidence>
<feature type="domain" description="LRRCT" evidence="4">
    <location>
        <begin position="107"/>
        <end position="159"/>
    </location>
</feature>
<dbReference type="Gene3D" id="3.80.10.10">
    <property type="entry name" value="Ribonuclease Inhibitor"/>
    <property type="match status" value="1"/>
</dbReference>
<dbReference type="SMART" id="SM00082">
    <property type="entry name" value="LRRCT"/>
    <property type="match status" value="1"/>
</dbReference>
<dbReference type="Pfam" id="PF13855">
    <property type="entry name" value="LRR_8"/>
    <property type="match status" value="1"/>
</dbReference>
<keyword evidence="2" id="KW-0732">Signal</keyword>
<evidence type="ECO:0000313" key="5">
    <source>
        <dbReference type="EMBL" id="EEN42725.1"/>
    </source>
</evidence>
<name>C3ZXK1_BRAFL</name>
<reference evidence="5" key="1">
    <citation type="journal article" date="2008" name="Nature">
        <title>The amphioxus genome and the evolution of the chordate karyotype.</title>
        <authorList>
            <consortium name="US DOE Joint Genome Institute (JGI-PGF)"/>
            <person name="Putnam N.H."/>
            <person name="Butts T."/>
            <person name="Ferrier D.E.K."/>
            <person name="Furlong R.F."/>
            <person name="Hellsten U."/>
            <person name="Kawashima T."/>
            <person name="Robinson-Rechavi M."/>
            <person name="Shoguchi E."/>
            <person name="Terry A."/>
            <person name="Yu J.-K."/>
            <person name="Benito-Gutierrez E.L."/>
            <person name="Dubchak I."/>
            <person name="Garcia-Fernandez J."/>
            <person name="Gibson-Brown J.J."/>
            <person name="Grigoriev I.V."/>
            <person name="Horton A.C."/>
            <person name="de Jong P.J."/>
            <person name="Jurka J."/>
            <person name="Kapitonov V.V."/>
            <person name="Kohara Y."/>
            <person name="Kuroki Y."/>
            <person name="Lindquist E."/>
            <person name="Lucas S."/>
            <person name="Osoegawa K."/>
            <person name="Pennacchio L.A."/>
            <person name="Salamov A.A."/>
            <person name="Satou Y."/>
            <person name="Sauka-Spengler T."/>
            <person name="Schmutz J."/>
            <person name="Shin-I T."/>
            <person name="Toyoda A."/>
            <person name="Bronner-Fraser M."/>
            <person name="Fujiyama A."/>
            <person name="Holland L.Z."/>
            <person name="Holland P.W.H."/>
            <person name="Satoh N."/>
            <person name="Rokhsar D.S."/>
        </authorList>
    </citation>
    <scope>NUCLEOTIDE SEQUENCE [LARGE SCALE GENOMIC DNA]</scope>
    <source>
        <strain evidence="5">S238N-H82</strain>
        <tissue evidence="5">Testes</tissue>
    </source>
</reference>
<evidence type="ECO:0000256" key="3">
    <source>
        <dbReference type="ARBA" id="ARBA00022737"/>
    </source>
</evidence>
<gene>
    <name evidence="5" type="ORF">BRAFLDRAFT_217684</name>
</gene>
<dbReference type="InterPro" id="IPR000483">
    <property type="entry name" value="Cys-rich_flank_reg_C"/>
</dbReference>
<dbReference type="InParanoid" id="C3ZXK1"/>
<dbReference type="PANTHER" id="PTHR24366:SF96">
    <property type="entry name" value="LEUCINE RICH REPEAT CONTAINING 53"/>
    <property type="match status" value="1"/>
</dbReference>
<proteinExistence type="predicted"/>
<evidence type="ECO:0000256" key="1">
    <source>
        <dbReference type="ARBA" id="ARBA00022614"/>
    </source>
</evidence>
<dbReference type="PANTHER" id="PTHR24366">
    <property type="entry name" value="IG(IMMUNOGLOBULIN) AND LRR(LEUCINE RICH REPEAT) DOMAINS"/>
    <property type="match status" value="1"/>
</dbReference>
<feature type="non-terminal residue" evidence="5">
    <location>
        <position position="180"/>
    </location>
</feature>
<dbReference type="eggNOG" id="KOG0619">
    <property type="taxonomic scope" value="Eukaryota"/>
</dbReference>
<protein>
    <recommendedName>
        <fullName evidence="4">LRRCT domain-containing protein</fullName>
    </recommendedName>
</protein>
<accession>C3ZXK1</accession>
<dbReference type="EMBL" id="GG666713">
    <property type="protein sequence ID" value="EEN42725.1"/>
    <property type="molecule type" value="Genomic_DNA"/>
</dbReference>
<keyword evidence="3" id="KW-0677">Repeat</keyword>